<keyword evidence="2" id="KW-1185">Reference proteome</keyword>
<protein>
    <submittedName>
        <fullName evidence="1">Uncharacterized protein</fullName>
    </submittedName>
</protein>
<name>A0ACC3Z4E3_COLTU</name>
<sequence length="360" mass="41053">MCYGTLQYSCCHTQTTRLTCRKTWRKRTGWLCYAIVTFICGVGPDEPCDEVRGDKHWWVTRSCPDCRAAEEAGTQTKGRVHDRYASKLTPEDLRRSRRRKEEEDRQKDLERKAYRDDRIEMQKIKRADQGYDRNAPLPAMPSFAHVSLGDRSGQPLHRLPQQGANKSPSASSQQKSPLNIPHDEQQDANTNGYTRSRKMQAISNDKPVDVDHRSKRERRVGGYGGFDLSPYGHDQMRRNTLKVHDDGRNPYRPYEKDMSPRNLTPPKSTPEAASPSSTGQRQRFTDRRDQNLKPLRMLQLPGSLAGQTPVNQTPKYSGERNGGVERLLDSATRASVRTESMVSDSDSFVCQDARAVERGR</sequence>
<evidence type="ECO:0000313" key="1">
    <source>
        <dbReference type="EMBL" id="KAL0938850.1"/>
    </source>
</evidence>
<gene>
    <name evidence="1" type="ORF">CTRU02_205460</name>
</gene>
<proteinExistence type="predicted"/>
<organism evidence="1 2">
    <name type="scientific">Colletotrichum truncatum</name>
    <name type="common">Anthracnose fungus</name>
    <name type="synonym">Colletotrichum capsici</name>
    <dbReference type="NCBI Taxonomy" id="5467"/>
    <lineage>
        <taxon>Eukaryota</taxon>
        <taxon>Fungi</taxon>
        <taxon>Dikarya</taxon>
        <taxon>Ascomycota</taxon>
        <taxon>Pezizomycotina</taxon>
        <taxon>Sordariomycetes</taxon>
        <taxon>Hypocreomycetidae</taxon>
        <taxon>Glomerellales</taxon>
        <taxon>Glomerellaceae</taxon>
        <taxon>Colletotrichum</taxon>
        <taxon>Colletotrichum truncatum species complex</taxon>
    </lineage>
</organism>
<evidence type="ECO:0000313" key="2">
    <source>
        <dbReference type="Proteomes" id="UP000805649"/>
    </source>
</evidence>
<dbReference type="Proteomes" id="UP000805649">
    <property type="component" value="Unassembled WGS sequence"/>
</dbReference>
<dbReference type="EMBL" id="VUJX02000003">
    <property type="protein sequence ID" value="KAL0938850.1"/>
    <property type="molecule type" value="Genomic_DNA"/>
</dbReference>
<accession>A0ACC3Z4E3</accession>
<reference evidence="1 2" key="1">
    <citation type="journal article" date="2020" name="Phytopathology">
        <title>Genome Sequence Resources of Colletotrichum truncatum, C. plurivorum, C. musicola, and C. sojae: Four Species Pathogenic to Soybean (Glycine max).</title>
        <authorList>
            <person name="Rogerio F."/>
            <person name="Boufleur T.R."/>
            <person name="Ciampi-Guillardi M."/>
            <person name="Sukno S.A."/>
            <person name="Thon M.R."/>
            <person name="Massola Junior N.S."/>
            <person name="Baroncelli R."/>
        </authorList>
    </citation>
    <scope>NUCLEOTIDE SEQUENCE [LARGE SCALE GENOMIC DNA]</scope>
    <source>
        <strain evidence="1 2">CMES1059</strain>
    </source>
</reference>
<comment type="caution">
    <text evidence="1">The sequence shown here is derived from an EMBL/GenBank/DDBJ whole genome shotgun (WGS) entry which is preliminary data.</text>
</comment>